<evidence type="ECO:0000313" key="1">
    <source>
        <dbReference type="EMBL" id="JAD42155.1"/>
    </source>
</evidence>
<accession>A0A0A8ZZJ3</accession>
<dbReference type="AlphaFoldDB" id="A0A0A8ZZJ3"/>
<organism evidence="1">
    <name type="scientific">Arundo donax</name>
    <name type="common">Giant reed</name>
    <name type="synonym">Donax arundinaceus</name>
    <dbReference type="NCBI Taxonomy" id="35708"/>
    <lineage>
        <taxon>Eukaryota</taxon>
        <taxon>Viridiplantae</taxon>
        <taxon>Streptophyta</taxon>
        <taxon>Embryophyta</taxon>
        <taxon>Tracheophyta</taxon>
        <taxon>Spermatophyta</taxon>
        <taxon>Magnoliopsida</taxon>
        <taxon>Liliopsida</taxon>
        <taxon>Poales</taxon>
        <taxon>Poaceae</taxon>
        <taxon>PACMAD clade</taxon>
        <taxon>Arundinoideae</taxon>
        <taxon>Arundineae</taxon>
        <taxon>Arundo</taxon>
    </lineage>
</organism>
<sequence>MFLPSFMHIFTILKIGVGGDGVLAITTTLPLHFVYLPTSAIE</sequence>
<dbReference type="EMBL" id="GBRH01255740">
    <property type="protein sequence ID" value="JAD42155.1"/>
    <property type="molecule type" value="Transcribed_RNA"/>
</dbReference>
<protein>
    <submittedName>
        <fullName evidence="1">Uncharacterized protein</fullName>
    </submittedName>
</protein>
<name>A0A0A8ZZJ3_ARUDO</name>
<reference evidence="1" key="2">
    <citation type="journal article" date="2015" name="Data Brief">
        <title>Shoot transcriptome of the giant reed, Arundo donax.</title>
        <authorList>
            <person name="Barrero R.A."/>
            <person name="Guerrero F.D."/>
            <person name="Moolhuijzen P."/>
            <person name="Goolsby J.A."/>
            <person name="Tidwell J."/>
            <person name="Bellgard S.E."/>
            <person name="Bellgard M.I."/>
        </authorList>
    </citation>
    <scope>NUCLEOTIDE SEQUENCE</scope>
    <source>
        <tissue evidence="1">Shoot tissue taken approximately 20 cm above the soil surface</tissue>
    </source>
</reference>
<proteinExistence type="predicted"/>
<reference evidence="1" key="1">
    <citation type="submission" date="2014-09" db="EMBL/GenBank/DDBJ databases">
        <authorList>
            <person name="Magalhaes I.L.F."/>
            <person name="Oliveira U."/>
            <person name="Santos F.R."/>
            <person name="Vidigal T.H.D.A."/>
            <person name="Brescovit A.D."/>
            <person name="Santos A.J."/>
        </authorList>
    </citation>
    <scope>NUCLEOTIDE SEQUENCE</scope>
    <source>
        <tissue evidence="1">Shoot tissue taken approximately 20 cm above the soil surface</tissue>
    </source>
</reference>